<keyword evidence="6" id="KW-0472">Membrane</keyword>
<organism evidence="8 9">
    <name type="scientific">Halomonas casei</name>
    <dbReference type="NCBI Taxonomy" id="2742613"/>
    <lineage>
        <taxon>Bacteria</taxon>
        <taxon>Pseudomonadati</taxon>
        <taxon>Pseudomonadota</taxon>
        <taxon>Gammaproteobacteria</taxon>
        <taxon>Oceanospirillales</taxon>
        <taxon>Halomonadaceae</taxon>
        <taxon>Halomonas</taxon>
    </lineage>
</organism>
<comment type="similarity">
    <text evidence="2">Belongs to the outer membrane factor (OMF) (TC 1.B.17) family.</text>
</comment>
<keyword evidence="5" id="KW-0812">Transmembrane</keyword>
<dbReference type="Gene3D" id="1.20.1600.10">
    <property type="entry name" value="Outer membrane efflux proteins (OEP)"/>
    <property type="match status" value="1"/>
</dbReference>
<keyword evidence="3" id="KW-0813">Transport</keyword>
<reference evidence="8 9" key="1">
    <citation type="submission" date="2020-07" db="EMBL/GenBank/DDBJ databases">
        <title>Halophilic bacteria isolated from french cheeses.</title>
        <authorList>
            <person name="Kothe C.I."/>
            <person name="Farah-Kraiem B."/>
            <person name="Renault P."/>
            <person name="Dridi B."/>
        </authorList>
    </citation>
    <scope>NUCLEOTIDE SEQUENCE [LARGE SCALE GENOMIC DNA]</scope>
    <source>
        <strain evidence="8 9">FME1</strain>
    </source>
</reference>
<dbReference type="SUPFAM" id="SSF56954">
    <property type="entry name" value="Outer membrane efflux proteins (OEP)"/>
    <property type="match status" value="1"/>
</dbReference>
<dbReference type="PANTHER" id="PTHR30026:SF22">
    <property type="entry name" value="OUTER MEMBRANE EFFLUX PROTEIN"/>
    <property type="match status" value="1"/>
</dbReference>
<dbReference type="InterPro" id="IPR051906">
    <property type="entry name" value="TolC-like"/>
</dbReference>
<dbReference type="Proteomes" id="UP001645039">
    <property type="component" value="Unassembled WGS sequence"/>
</dbReference>
<comment type="subcellular location">
    <subcellularLocation>
        <location evidence="1">Cell outer membrane</location>
    </subcellularLocation>
</comment>
<gene>
    <name evidence="8" type="ORF">EI168_17530</name>
</gene>
<name>A0ABR9F627_9GAMM</name>
<evidence type="ECO:0000313" key="9">
    <source>
        <dbReference type="Proteomes" id="UP001645039"/>
    </source>
</evidence>
<dbReference type="InterPro" id="IPR003423">
    <property type="entry name" value="OMP_efflux"/>
</dbReference>
<proteinExistence type="inferred from homology"/>
<comment type="caution">
    <text evidence="8">The sequence shown here is derived from an EMBL/GenBank/DDBJ whole genome shotgun (WGS) entry which is preliminary data.</text>
</comment>
<keyword evidence="4" id="KW-1134">Transmembrane beta strand</keyword>
<evidence type="ECO:0000256" key="7">
    <source>
        <dbReference type="ARBA" id="ARBA00023237"/>
    </source>
</evidence>
<dbReference type="Pfam" id="PF02321">
    <property type="entry name" value="OEP"/>
    <property type="match status" value="2"/>
</dbReference>
<accession>A0ABR9F627</accession>
<evidence type="ECO:0000256" key="5">
    <source>
        <dbReference type="ARBA" id="ARBA00022692"/>
    </source>
</evidence>
<dbReference type="NCBIfam" id="TIGR01844">
    <property type="entry name" value="type_I_sec_TolC"/>
    <property type="match status" value="1"/>
</dbReference>
<protein>
    <submittedName>
        <fullName evidence="8">TolC family outer membrane protein</fullName>
    </submittedName>
</protein>
<evidence type="ECO:0000256" key="6">
    <source>
        <dbReference type="ARBA" id="ARBA00023136"/>
    </source>
</evidence>
<evidence type="ECO:0000313" key="8">
    <source>
        <dbReference type="EMBL" id="MBE0401880.1"/>
    </source>
</evidence>
<evidence type="ECO:0000256" key="3">
    <source>
        <dbReference type="ARBA" id="ARBA00022448"/>
    </source>
</evidence>
<evidence type="ECO:0000256" key="1">
    <source>
        <dbReference type="ARBA" id="ARBA00004442"/>
    </source>
</evidence>
<dbReference type="InterPro" id="IPR010130">
    <property type="entry name" value="T1SS_OMP_TolC"/>
</dbReference>
<evidence type="ECO:0000256" key="4">
    <source>
        <dbReference type="ARBA" id="ARBA00022452"/>
    </source>
</evidence>
<sequence>MTMKDAVQQAVAWYPSITETLGRLYQQNEQVAVARSGYLPQVNAGISSEYRTSSSQTEDAFNVTASQLLYDFGKVSNDVKAELFGVERDQARVLLAIDQLALEAGQTVVEILRFETLLAIADEQVSGVSDIQALAAKRAELGASTQSDEIQAQSRVEAARATREQFQSQLNIWRNNLSRLIGAEGLISVSDSLPNGLTQLCELASDQFNNVPEIMVADAQREEARAQIARRQADFYPTISAQARFNQFINQTGDGDDTDVSLGLNLSSSLYQGGATRAQRRSADYVLQALEASKDNILIDLQRSIRDAQEQTRSAISRISILEARASSIVRTQELYRQQYLSLGTRSLLDLLNAEEEIHQSRFDQENARYDMYSVQLDCLYASSGFRSMFEISDEAVQGVSLSP</sequence>
<evidence type="ECO:0000256" key="2">
    <source>
        <dbReference type="ARBA" id="ARBA00007613"/>
    </source>
</evidence>
<keyword evidence="9" id="KW-1185">Reference proteome</keyword>
<dbReference type="PANTHER" id="PTHR30026">
    <property type="entry name" value="OUTER MEMBRANE PROTEIN TOLC"/>
    <property type="match status" value="1"/>
</dbReference>
<keyword evidence="7" id="KW-0998">Cell outer membrane</keyword>
<dbReference type="EMBL" id="RRZD01000032">
    <property type="protein sequence ID" value="MBE0401880.1"/>
    <property type="molecule type" value="Genomic_DNA"/>
</dbReference>